<name>V5C6L4_9GAMM</name>
<evidence type="ECO:0000313" key="9">
    <source>
        <dbReference type="EMBL" id="ESS72403.1"/>
    </source>
</evidence>
<dbReference type="Proteomes" id="UP000017842">
    <property type="component" value="Unassembled WGS sequence"/>
</dbReference>
<feature type="transmembrane region" description="Helical" evidence="6">
    <location>
        <begin position="400"/>
        <end position="419"/>
    </location>
</feature>
<keyword evidence="2 6" id="KW-0812">Transmembrane</keyword>
<dbReference type="GO" id="GO:0016020">
    <property type="term" value="C:membrane"/>
    <property type="evidence" value="ECO:0007669"/>
    <property type="project" value="UniProtKB-SubCell"/>
</dbReference>
<feature type="domain" description="Cytochrome C biogenesis protein transmembrane" evidence="7">
    <location>
        <begin position="316"/>
        <end position="516"/>
    </location>
</feature>
<dbReference type="PATRIC" id="fig|1116472.3.peg.1801"/>
<keyword evidence="10" id="KW-1185">Reference proteome</keyword>
<protein>
    <submittedName>
        <fullName evidence="9">Protein-disulfide reductase</fullName>
        <ecNumber evidence="9">1.8.1.8</ecNumber>
    </submittedName>
</protein>
<accession>V5C6L4</accession>
<dbReference type="GO" id="GO:0017004">
    <property type="term" value="P:cytochrome complex assembly"/>
    <property type="evidence" value="ECO:0007669"/>
    <property type="project" value="UniProtKB-KW"/>
</dbReference>
<evidence type="ECO:0000256" key="1">
    <source>
        <dbReference type="ARBA" id="ARBA00004141"/>
    </source>
</evidence>
<dbReference type="PANTHER" id="PTHR32234:SF3">
    <property type="entry name" value="SUPPRESSION OF COPPER SENSITIVITY PROTEIN"/>
    <property type="match status" value="1"/>
</dbReference>
<dbReference type="GO" id="GO:0047134">
    <property type="term" value="F:protein-disulfide reductase [NAD(P)H] activity"/>
    <property type="evidence" value="ECO:0007669"/>
    <property type="project" value="UniProtKB-EC"/>
</dbReference>
<evidence type="ECO:0000259" key="7">
    <source>
        <dbReference type="Pfam" id="PF02683"/>
    </source>
</evidence>
<evidence type="ECO:0000313" key="10">
    <source>
        <dbReference type="Proteomes" id="UP000017842"/>
    </source>
</evidence>
<keyword evidence="3" id="KW-0201">Cytochrome c-type biogenesis</keyword>
<dbReference type="EC" id="1.8.1.8" evidence="9"/>
<keyword evidence="9" id="KW-0560">Oxidoreductase</keyword>
<dbReference type="Pfam" id="PF02683">
    <property type="entry name" value="DsbD_TM"/>
    <property type="match status" value="1"/>
</dbReference>
<gene>
    <name evidence="9" type="ORF">MGMO_58c00100</name>
</gene>
<evidence type="ECO:0000256" key="3">
    <source>
        <dbReference type="ARBA" id="ARBA00022748"/>
    </source>
</evidence>
<feature type="transmembrane region" description="Helical" evidence="6">
    <location>
        <begin position="471"/>
        <end position="489"/>
    </location>
</feature>
<feature type="transmembrane region" description="Helical" evidence="6">
    <location>
        <begin position="359"/>
        <end position="380"/>
    </location>
</feature>
<dbReference type="GO" id="GO:0045454">
    <property type="term" value="P:cell redox homeostasis"/>
    <property type="evidence" value="ECO:0007669"/>
    <property type="project" value="TreeGrafter"/>
</dbReference>
<dbReference type="InterPro" id="IPR003834">
    <property type="entry name" value="Cyt_c_assmbl_TM_dom"/>
</dbReference>
<reference evidence="9 10" key="1">
    <citation type="journal article" date="2013" name="Genome Announc.">
        <title>Draft Genome Sequence of the Methanotrophic Gammaproteobacterium Methyloglobulus morosus DSM 22980 Strain KoM1.</title>
        <authorList>
            <person name="Poehlein A."/>
            <person name="Deutzmann J.S."/>
            <person name="Daniel R."/>
            <person name="Simeonova D.D."/>
        </authorList>
    </citation>
    <scope>NUCLEOTIDE SEQUENCE [LARGE SCALE GENOMIC DNA]</scope>
    <source>
        <strain evidence="9 10">KoM1</strain>
    </source>
</reference>
<dbReference type="PANTHER" id="PTHR32234">
    <property type="entry name" value="THIOL:DISULFIDE INTERCHANGE PROTEIN DSBD"/>
    <property type="match status" value="1"/>
</dbReference>
<keyword evidence="4 6" id="KW-1133">Transmembrane helix</keyword>
<feature type="domain" description="Thiol:disulfide interchange protein DsbD N-terminal" evidence="8">
    <location>
        <begin position="56"/>
        <end position="169"/>
    </location>
</feature>
<evidence type="ECO:0000256" key="4">
    <source>
        <dbReference type="ARBA" id="ARBA00022989"/>
    </source>
</evidence>
<sequence>MQLGLLPMNVSYFKREFHLLAYAFAFFALLCTKAQASSFEAQTGQVKAQLIASVDYVHPGDEILVGLHFLIIPHWHIYWRNPGDSGLAPNIRYELPVGASAGEIQWPIPSRITLGPVTNYGYSNEVTLLTKIKVSPESVAGNIFPVKAKAQWLVCEEICLPQEADLELPLPIAFSSTPPGQGSPLIEHALAALPVVSPWPISLEQNNSHLTLRIIQAKLNPDFIKGIQFFPDEWGRVVHGAEQHWRVSGENIELQLKQGDMPLSSSDNLSGVLSVTEEGGNGEVKRGYDVKVPVNVFMPPALPAKNGETGLVLASALLLALSGGIILNLMPCIFPVLSMKALHLIKHTGQDTRQNRLHGLAYTVGILVSFALLGGVLIILKTSGAKIGWGFQFQSPLFVTFMAYLMFTVGLNLSGVFSIGSSAAGIGSSLATRSGYSGSFFTGVLATLVATPCTAPFMAAALGFALTQSPVVLLSICLSLGLGLVALFINQPMAVPATVLAKTGRLDGEVKTGLGFSHVWGSIVAYLGIGPAGRCQFNCFRAGRFGRHRLCSGAI</sequence>
<evidence type="ECO:0000256" key="2">
    <source>
        <dbReference type="ARBA" id="ARBA00022692"/>
    </source>
</evidence>
<dbReference type="eggNOG" id="COG4233">
    <property type="taxonomic scope" value="Bacteria"/>
</dbReference>
<proteinExistence type="predicted"/>
<feature type="transmembrane region" description="Helical" evidence="6">
    <location>
        <begin position="440"/>
        <end position="465"/>
    </location>
</feature>
<comment type="subcellular location">
    <subcellularLocation>
        <location evidence="1">Membrane</location>
        <topology evidence="1">Multi-pass membrane protein</topology>
    </subcellularLocation>
</comment>
<evidence type="ECO:0000256" key="5">
    <source>
        <dbReference type="ARBA" id="ARBA00023136"/>
    </source>
</evidence>
<evidence type="ECO:0000256" key="6">
    <source>
        <dbReference type="SAM" id="Phobius"/>
    </source>
</evidence>
<dbReference type="STRING" id="1116472.MGMO_58c00100"/>
<feature type="transmembrane region" description="Helical" evidence="6">
    <location>
        <begin position="311"/>
        <end position="338"/>
    </location>
</feature>
<dbReference type="InterPro" id="IPR028250">
    <property type="entry name" value="DsbDN"/>
</dbReference>
<keyword evidence="5 6" id="KW-0472">Membrane</keyword>
<comment type="caution">
    <text evidence="9">The sequence shown here is derived from an EMBL/GenBank/DDBJ whole genome shotgun (WGS) entry which is preliminary data.</text>
</comment>
<organism evidence="9 10">
    <name type="scientific">Methyloglobulus morosus KoM1</name>
    <dbReference type="NCBI Taxonomy" id="1116472"/>
    <lineage>
        <taxon>Bacteria</taxon>
        <taxon>Pseudomonadati</taxon>
        <taxon>Pseudomonadota</taxon>
        <taxon>Gammaproteobacteria</taxon>
        <taxon>Methylococcales</taxon>
        <taxon>Methylococcaceae</taxon>
        <taxon>Methyloglobulus</taxon>
    </lineage>
</organism>
<evidence type="ECO:0000259" key="8">
    <source>
        <dbReference type="Pfam" id="PF11412"/>
    </source>
</evidence>
<dbReference type="eggNOG" id="COG4232">
    <property type="taxonomic scope" value="Bacteria"/>
</dbReference>
<dbReference type="AlphaFoldDB" id="V5C6L4"/>
<dbReference type="EMBL" id="AYLO01000056">
    <property type="protein sequence ID" value="ESS72403.1"/>
    <property type="molecule type" value="Genomic_DNA"/>
</dbReference>
<dbReference type="Pfam" id="PF11412">
    <property type="entry name" value="DsbD_N"/>
    <property type="match status" value="1"/>
</dbReference>